<gene>
    <name evidence="2" type="ORF">H3L94_00550</name>
</gene>
<name>A0A7D7NBG7_9NEIS</name>
<proteinExistence type="predicted"/>
<evidence type="ECO:0000256" key="1">
    <source>
        <dbReference type="SAM" id="MobiDB-lite"/>
    </source>
</evidence>
<evidence type="ECO:0000313" key="2">
    <source>
        <dbReference type="EMBL" id="QMT40595.1"/>
    </source>
</evidence>
<dbReference type="EMBL" id="CP059567">
    <property type="protein sequence ID" value="QMT40595.1"/>
    <property type="molecule type" value="Genomic_DNA"/>
</dbReference>
<evidence type="ECO:0000313" key="3">
    <source>
        <dbReference type="Proteomes" id="UP000514752"/>
    </source>
</evidence>
<accession>A0A7D7NBG7</accession>
<feature type="compositionally biased region" description="Polar residues" evidence="1">
    <location>
        <begin position="1"/>
        <end position="14"/>
    </location>
</feature>
<dbReference type="RefSeq" id="WP_182122237.1">
    <property type="nucleotide sequence ID" value="NZ_CP059567.1"/>
</dbReference>
<reference evidence="2 3" key="1">
    <citation type="submission" date="2020-07" db="EMBL/GenBank/DDBJ databases">
        <title>Genomic diversity of species in the Neisseriaceae family.</title>
        <authorList>
            <person name="Vincent A.T."/>
            <person name="Bernet E."/>
            <person name="Veyrier F.J."/>
        </authorList>
    </citation>
    <scope>NUCLEOTIDE SEQUENCE [LARGE SCALE GENOMIC DNA]</scope>
    <source>
        <strain evidence="2 3">DSM 22244</strain>
    </source>
</reference>
<dbReference type="KEGG" id="nsg:H3L94_00550"/>
<sequence length="185" mass="19214">MARLKTSSRNQTSRPARKKSGGTGSAGRILGLLLVLALLGGGAFLYLNPQALDQLKAAAGLAEAPAAASATPATPAADPAAPAEPALVFEADPAAAETLNTAKMMVNMRFKEGKTLTDINEPFKLSASEKQHWQSVHINQGTVSAVHVNSNPDHPMVLLPMQHNGELVWVCAGDVPAALESVCTS</sequence>
<feature type="region of interest" description="Disordered" evidence="1">
    <location>
        <begin position="1"/>
        <end position="24"/>
    </location>
</feature>
<protein>
    <submittedName>
        <fullName evidence="2">Uncharacterized protein</fullName>
    </submittedName>
</protein>
<dbReference type="AlphaFoldDB" id="A0A7D7NBG7"/>
<dbReference type="Proteomes" id="UP000514752">
    <property type="component" value="Chromosome"/>
</dbReference>
<organism evidence="2 3">
    <name type="scientific">Neisseria shayeganii</name>
    <dbReference type="NCBI Taxonomy" id="607712"/>
    <lineage>
        <taxon>Bacteria</taxon>
        <taxon>Pseudomonadati</taxon>
        <taxon>Pseudomonadota</taxon>
        <taxon>Betaproteobacteria</taxon>
        <taxon>Neisseriales</taxon>
        <taxon>Neisseriaceae</taxon>
        <taxon>Neisseria</taxon>
    </lineage>
</organism>